<comment type="similarity">
    <text evidence="4">Belongs to the adenylate kinase family.</text>
</comment>
<keyword evidence="1 4" id="KW-0808">Transferase</keyword>
<keyword evidence="2" id="KW-0547">Nucleotide-binding</keyword>
<feature type="region of interest" description="Disordered" evidence="5">
    <location>
        <begin position="101"/>
        <end position="130"/>
    </location>
</feature>
<keyword evidence="7" id="KW-1185">Reference proteome</keyword>
<sequence length="130" mass="14777">MVPTIFNEDEVKVIFVLGGPGAGKGDLLRREQDDPNSKVGTMIREYIREGRIVPMDKEISSSLKINDQGRSSNRFLIDGFPRKLDQAIKFDNEDELLSRLMERGKTSGREDDNEESIKKRFSDQGKSTLK</sequence>
<accession>A0AAV0BJF4</accession>
<gene>
    <name evidence="6" type="ORF">PPACK8108_LOCUS22110</name>
</gene>
<dbReference type="PRINTS" id="PR00094">
    <property type="entry name" value="ADENYLTKNASE"/>
</dbReference>
<dbReference type="Proteomes" id="UP001153365">
    <property type="component" value="Unassembled WGS sequence"/>
</dbReference>
<organism evidence="6 7">
    <name type="scientific">Phakopsora pachyrhizi</name>
    <name type="common">Asian soybean rust disease fungus</name>
    <dbReference type="NCBI Taxonomy" id="170000"/>
    <lineage>
        <taxon>Eukaryota</taxon>
        <taxon>Fungi</taxon>
        <taxon>Dikarya</taxon>
        <taxon>Basidiomycota</taxon>
        <taxon>Pucciniomycotina</taxon>
        <taxon>Pucciniomycetes</taxon>
        <taxon>Pucciniales</taxon>
        <taxon>Phakopsoraceae</taxon>
        <taxon>Phakopsora</taxon>
    </lineage>
</organism>
<dbReference type="SUPFAM" id="SSF52540">
    <property type="entry name" value="P-loop containing nucleoside triphosphate hydrolases"/>
    <property type="match status" value="1"/>
</dbReference>
<dbReference type="InterPro" id="IPR033690">
    <property type="entry name" value="Adenylat_kinase_CS"/>
</dbReference>
<dbReference type="PANTHER" id="PTHR23359">
    <property type="entry name" value="NUCLEOTIDE KINASE"/>
    <property type="match status" value="1"/>
</dbReference>
<dbReference type="Gene3D" id="3.40.50.300">
    <property type="entry name" value="P-loop containing nucleotide triphosphate hydrolases"/>
    <property type="match status" value="1"/>
</dbReference>
<evidence type="ECO:0000313" key="6">
    <source>
        <dbReference type="EMBL" id="CAH7687336.1"/>
    </source>
</evidence>
<dbReference type="Pfam" id="PF00406">
    <property type="entry name" value="ADK"/>
    <property type="match status" value="1"/>
</dbReference>
<evidence type="ECO:0000256" key="2">
    <source>
        <dbReference type="ARBA" id="ARBA00022741"/>
    </source>
</evidence>
<reference evidence="6" key="1">
    <citation type="submission" date="2022-06" db="EMBL/GenBank/DDBJ databases">
        <authorList>
            <consortium name="SYNGENTA / RWTH Aachen University"/>
        </authorList>
    </citation>
    <scope>NUCLEOTIDE SEQUENCE</scope>
</reference>
<dbReference type="GO" id="GO:0019205">
    <property type="term" value="F:nucleobase-containing compound kinase activity"/>
    <property type="evidence" value="ECO:0007669"/>
    <property type="project" value="InterPro"/>
</dbReference>
<keyword evidence="3 4" id="KW-0418">Kinase</keyword>
<evidence type="ECO:0000256" key="5">
    <source>
        <dbReference type="SAM" id="MobiDB-lite"/>
    </source>
</evidence>
<dbReference type="GO" id="GO:0006139">
    <property type="term" value="P:nucleobase-containing compound metabolic process"/>
    <property type="evidence" value="ECO:0007669"/>
    <property type="project" value="InterPro"/>
</dbReference>
<name>A0AAV0BJF4_PHAPC</name>
<feature type="compositionally biased region" description="Basic and acidic residues" evidence="5">
    <location>
        <begin position="101"/>
        <end position="123"/>
    </location>
</feature>
<evidence type="ECO:0000256" key="1">
    <source>
        <dbReference type="ARBA" id="ARBA00022679"/>
    </source>
</evidence>
<evidence type="ECO:0000256" key="3">
    <source>
        <dbReference type="ARBA" id="ARBA00022777"/>
    </source>
</evidence>
<dbReference type="GO" id="GO:0005524">
    <property type="term" value="F:ATP binding"/>
    <property type="evidence" value="ECO:0007669"/>
    <property type="project" value="InterPro"/>
</dbReference>
<dbReference type="AlphaFoldDB" id="A0AAV0BJF4"/>
<evidence type="ECO:0000313" key="7">
    <source>
        <dbReference type="Proteomes" id="UP001153365"/>
    </source>
</evidence>
<comment type="caution">
    <text evidence="6">The sequence shown here is derived from an EMBL/GenBank/DDBJ whole genome shotgun (WGS) entry which is preliminary data.</text>
</comment>
<proteinExistence type="inferred from homology"/>
<protein>
    <recommendedName>
        <fullName evidence="8">Adenylate kinase</fullName>
    </recommendedName>
</protein>
<dbReference type="InterPro" id="IPR000850">
    <property type="entry name" value="Adenylat/UMP-CMP_kin"/>
</dbReference>
<dbReference type="PROSITE" id="PS00113">
    <property type="entry name" value="ADENYLATE_KINASE"/>
    <property type="match status" value="1"/>
</dbReference>
<dbReference type="InterPro" id="IPR027417">
    <property type="entry name" value="P-loop_NTPase"/>
</dbReference>
<dbReference type="EMBL" id="CALTRL010005860">
    <property type="protein sequence ID" value="CAH7687336.1"/>
    <property type="molecule type" value="Genomic_DNA"/>
</dbReference>
<evidence type="ECO:0000256" key="4">
    <source>
        <dbReference type="RuleBase" id="RU003330"/>
    </source>
</evidence>
<evidence type="ECO:0008006" key="8">
    <source>
        <dbReference type="Google" id="ProtNLM"/>
    </source>
</evidence>